<dbReference type="EMBL" id="LSZQ01000030">
    <property type="protein sequence ID" value="KXU36570.1"/>
    <property type="molecule type" value="Genomic_DNA"/>
</dbReference>
<reference evidence="4" key="1">
    <citation type="submission" date="2016-02" db="EMBL/GenBank/DDBJ databases">
        <authorList>
            <person name="Sanders J.G."/>
            <person name="Lin J.Y."/>
            <person name="Wertz J.T."/>
            <person name="Russell J.A."/>
            <person name="Moreau C.S."/>
            <person name="Powell S."/>
        </authorList>
    </citation>
    <scope>NUCLEOTIDE SEQUENCE [LARGE SCALE GENOMIC DNA]</scope>
    <source>
        <strain evidence="4">CAG34</strain>
    </source>
</reference>
<dbReference type="OrthoDB" id="9795766at2"/>
<dbReference type="SUPFAM" id="SSF89447">
    <property type="entry name" value="AbrB/MazE/MraZ-like"/>
    <property type="match status" value="1"/>
</dbReference>
<keyword evidence="4" id="KW-1185">Reference proteome</keyword>
<comment type="caution">
    <text evidence="3">The sequence shown here is derived from an EMBL/GenBank/DDBJ whole genome shotgun (WGS) entry which is preliminary data.</text>
</comment>
<dbReference type="InterPro" id="IPR037914">
    <property type="entry name" value="SpoVT-AbrB_sf"/>
</dbReference>
<protein>
    <recommendedName>
        <fullName evidence="2">SpoVT-AbrB domain-containing protein</fullName>
    </recommendedName>
</protein>
<dbReference type="Gene3D" id="2.10.260.10">
    <property type="match status" value="1"/>
</dbReference>
<dbReference type="AlphaFoldDB" id="A0A139SQ00"/>
<keyword evidence="1" id="KW-0238">DNA-binding</keyword>
<sequence length="88" mass="9392">MPTATVREIDGALMFAIPSAFSAPLGIKPGATLSVDLEGQAILVRPEKEPTPHYTLETLLAAGDYSRAARSSEDDQWLNSPPVGKELI</sequence>
<accession>A0A139SQ00</accession>
<evidence type="ECO:0000259" key="2">
    <source>
        <dbReference type="PROSITE" id="PS51740"/>
    </source>
</evidence>
<evidence type="ECO:0000313" key="3">
    <source>
        <dbReference type="EMBL" id="KXU36570.1"/>
    </source>
</evidence>
<evidence type="ECO:0000256" key="1">
    <source>
        <dbReference type="PROSITE-ProRule" id="PRU01076"/>
    </source>
</evidence>
<dbReference type="STRING" id="1548207.AXK11_04265"/>
<dbReference type="InterPro" id="IPR007159">
    <property type="entry name" value="SpoVT-AbrB_dom"/>
</dbReference>
<gene>
    <name evidence="3" type="ORF">AXK11_04265</name>
</gene>
<dbReference type="Proteomes" id="UP000070058">
    <property type="component" value="Unassembled WGS sequence"/>
</dbReference>
<name>A0A139SQ00_9BACT</name>
<proteinExistence type="predicted"/>
<feature type="domain" description="SpoVT-AbrB" evidence="2">
    <location>
        <begin position="4"/>
        <end position="49"/>
    </location>
</feature>
<organism evidence="3 4">
    <name type="scientific">Cephaloticoccus primus</name>
    <dbReference type="NCBI Taxonomy" id="1548207"/>
    <lineage>
        <taxon>Bacteria</taxon>
        <taxon>Pseudomonadati</taxon>
        <taxon>Verrucomicrobiota</taxon>
        <taxon>Opitutia</taxon>
        <taxon>Opitutales</taxon>
        <taxon>Opitutaceae</taxon>
        <taxon>Cephaloticoccus</taxon>
    </lineage>
</organism>
<dbReference type="PROSITE" id="PS51740">
    <property type="entry name" value="SPOVT_ABRB"/>
    <property type="match status" value="1"/>
</dbReference>
<dbReference type="GO" id="GO:0003677">
    <property type="term" value="F:DNA binding"/>
    <property type="evidence" value="ECO:0007669"/>
    <property type="project" value="UniProtKB-UniRule"/>
</dbReference>
<dbReference type="RefSeq" id="WP_156469190.1">
    <property type="nucleotide sequence ID" value="NZ_LSZQ01000030.1"/>
</dbReference>
<evidence type="ECO:0000313" key="4">
    <source>
        <dbReference type="Proteomes" id="UP000070058"/>
    </source>
</evidence>